<protein>
    <recommendedName>
        <fullName evidence="2">CAAX prenyl protease 2/Lysostaphin resistance protein A-like domain-containing protein</fullName>
    </recommendedName>
</protein>
<dbReference type="EMBL" id="MPTC01000026">
    <property type="protein sequence ID" value="OMD36936.1"/>
    <property type="molecule type" value="Genomic_DNA"/>
</dbReference>
<feature type="transmembrane region" description="Helical" evidence="1">
    <location>
        <begin position="257"/>
        <end position="274"/>
    </location>
</feature>
<feature type="transmembrane region" description="Helical" evidence="1">
    <location>
        <begin position="141"/>
        <end position="168"/>
    </location>
</feature>
<dbReference type="GO" id="GO:0004175">
    <property type="term" value="F:endopeptidase activity"/>
    <property type="evidence" value="ECO:0007669"/>
    <property type="project" value="UniProtKB-ARBA"/>
</dbReference>
<dbReference type="PANTHER" id="PTHR39430">
    <property type="entry name" value="MEMBRANE-ASSOCIATED PROTEASE-RELATED"/>
    <property type="match status" value="1"/>
</dbReference>
<dbReference type="GO" id="GO:0080120">
    <property type="term" value="P:CAAX-box protein maturation"/>
    <property type="evidence" value="ECO:0007669"/>
    <property type="project" value="UniProtKB-ARBA"/>
</dbReference>
<dbReference type="PANTHER" id="PTHR39430:SF1">
    <property type="entry name" value="PROTEASE"/>
    <property type="match status" value="1"/>
</dbReference>
<dbReference type="InterPro" id="IPR003675">
    <property type="entry name" value="Rce1/LyrA-like_dom"/>
</dbReference>
<proteinExistence type="predicted"/>
<keyword evidence="1" id="KW-0472">Membrane</keyword>
<keyword evidence="1" id="KW-1133">Transmembrane helix</keyword>
<organism evidence="3 4">
    <name type="scientific">Paenibacillus odorifer</name>
    <dbReference type="NCBI Taxonomy" id="189426"/>
    <lineage>
        <taxon>Bacteria</taxon>
        <taxon>Bacillati</taxon>
        <taxon>Bacillota</taxon>
        <taxon>Bacilli</taxon>
        <taxon>Bacillales</taxon>
        <taxon>Paenibacillaceae</taxon>
        <taxon>Paenibacillus</taxon>
    </lineage>
</organism>
<feature type="transmembrane region" description="Helical" evidence="1">
    <location>
        <begin position="180"/>
        <end position="198"/>
    </location>
</feature>
<dbReference type="RefSeq" id="WP_076120861.1">
    <property type="nucleotide sequence ID" value="NZ_MPTC01000026.1"/>
</dbReference>
<feature type="transmembrane region" description="Helical" evidence="1">
    <location>
        <begin position="95"/>
        <end position="121"/>
    </location>
</feature>
<dbReference type="AlphaFoldDB" id="A0A1R0XP99"/>
<comment type="caution">
    <text evidence="3">The sequence shown here is derived from an EMBL/GenBank/DDBJ whole genome shotgun (WGS) entry which is preliminary data.</text>
</comment>
<feature type="transmembrane region" description="Helical" evidence="1">
    <location>
        <begin position="62"/>
        <end position="83"/>
    </location>
</feature>
<feature type="transmembrane region" description="Helical" evidence="1">
    <location>
        <begin position="20"/>
        <end position="42"/>
    </location>
</feature>
<keyword evidence="1" id="KW-0812">Transmembrane</keyword>
<reference evidence="3 4" key="1">
    <citation type="submission" date="2016-10" db="EMBL/GenBank/DDBJ databases">
        <title>Paenibacillus species isolates.</title>
        <authorList>
            <person name="Beno S.M."/>
        </authorList>
    </citation>
    <scope>NUCLEOTIDE SEQUENCE [LARGE SCALE GENOMIC DNA]</scope>
    <source>
        <strain evidence="3 4">FSL H7-0710</strain>
    </source>
</reference>
<evidence type="ECO:0000313" key="3">
    <source>
        <dbReference type="EMBL" id="OMD36936.1"/>
    </source>
</evidence>
<dbReference type="OrthoDB" id="2615821at2"/>
<evidence type="ECO:0000313" key="4">
    <source>
        <dbReference type="Proteomes" id="UP000187439"/>
    </source>
</evidence>
<gene>
    <name evidence="3" type="ORF">BSK52_23350</name>
</gene>
<accession>A0A1R0XP99</accession>
<feature type="domain" description="CAAX prenyl protease 2/Lysostaphin resistance protein A-like" evidence="2">
    <location>
        <begin position="140"/>
        <end position="246"/>
    </location>
</feature>
<dbReference type="Pfam" id="PF02517">
    <property type="entry name" value="Rce1-like"/>
    <property type="match status" value="1"/>
</dbReference>
<evidence type="ECO:0000259" key="2">
    <source>
        <dbReference type="Pfam" id="PF02517"/>
    </source>
</evidence>
<dbReference type="Proteomes" id="UP000187439">
    <property type="component" value="Unassembled WGS sequence"/>
</dbReference>
<name>A0A1R0XP99_9BACL</name>
<feature type="transmembrane region" description="Helical" evidence="1">
    <location>
        <begin position="210"/>
        <end position="229"/>
    </location>
</feature>
<sequence length="290" mass="32562">MLRNKVTEELSIVKVKPTSIRYIVSLIFIHILFTLTVNLVLFANGTLSVIAKSTNGWINETLAANLFGLVLEVVIFLCIIAKLSPNDIGLRKNKLLAGLIGTLLFWLAINIVDLGMTLLTHSSLTFNNDIFTNSNVVFGGFLGQIFGNALLEEVLFRGFLLVQIYLLLNKVKKVKTNTSRIVYAMLISQSIFAAIHIPNRIYSGLVGINFVYDFIVLVILGIIFSLLYVLTKNLFFVIGVHSLMNVQIMFWDSSFTYTATLICVLLLACLLICFRRKKFRAEKSMDLSLH</sequence>
<feature type="transmembrane region" description="Helical" evidence="1">
    <location>
        <begin position="234"/>
        <end position="251"/>
    </location>
</feature>
<evidence type="ECO:0000256" key="1">
    <source>
        <dbReference type="SAM" id="Phobius"/>
    </source>
</evidence>